<keyword evidence="5" id="KW-0349">Heme</keyword>
<dbReference type="InterPro" id="IPR011577">
    <property type="entry name" value="Cyt_b561_bac/Ni-Hgenase"/>
</dbReference>
<feature type="transmembrane region" description="Helical" evidence="13">
    <location>
        <begin position="56"/>
        <end position="73"/>
    </location>
</feature>
<feature type="domain" description="Cytochrome b561 bacterial/Ni-hydrogenase" evidence="14">
    <location>
        <begin position="10"/>
        <end position="209"/>
    </location>
</feature>
<feature type="transmembrane region" description="Helical" evidence="13">
    <location>
        <begin position="16"/>
        <end position="36"/>
    </location>
</feature>
<evidence type="ECO:0000256" key="4">
    <source>
        <dbReference type="ARBA" id="ARBA00022475"/>
    </source>
</evidence>
<evidence type="ECO:0000256" key="5">
    <source>
        <dbReference type="ARBA" id="ARBA00022617"/>
    </source>
</evidence>
<keyword evidence="7" id="KW-0479">Metal-binding</keyword>
<comment type="subcellular location">
    <subcellularLocation>
        <location evidence="2">Cell membrane</location>
        <topology evidence="2">Multi-pass membrane protein</topology>
    </subcellularLocation>
</comment>
<keyword evidence="16" id="KW-1185">Reference proteome</keyword>
<keyword evidence="3" id="KW-0813">Transport</keyword>
<evidence type="ECO:0000256" key="13">
    <source>
        <dbReference type="SAM" id="Phobius"/>
    </source>
</evidence>
<evidence type="ECO:0000256" key="8">
    <source>
        <dbReference type="ARBA" id="ARBA00022982"/>
    </source>
</evidence>
<dbReference type="Proteomes" id="UP001239909">
    <property type="component" value="Unassembled WGS sequence"/>
</dbReference>
<evidence type="ECO:0000256" key="9">
    <source>
        <dbReference type="ARBA" id="ARBA00022989"/>
    </source>
</evidence>
<dbReference type="Gene3D" id="1.20.950.20">
    <property type="entry name" value="Transmembrane di-heme cytochromes, Chain C"/>
    <property type="match status" value="1"/>
</dbReference>
<evidence type="ECO:0000256" key="11">
    <source>
        <dbReference type="ARBA" id="ARBA00023136"/>
    </source>
</evidence>
<evidence type="ECO:0000256" key="7">
    <source>
        <dbReference type="ARBA" id="ARBA00022723"/>
    </source>
</evidence>
<organism evidence="15 16">
    <name type="scientific">Paralimibaculum aggregatum</name>
    <dbReference type="NCBI Taxonomy" id="3036245"/>
    <lineage>
        <taxon>Bacteria</taxon>
        <taxon>Pseudomonadati</taxon>
        <taxon>Pseudomonadota</taxon>
        <taxon>Alphaproteobacteria</taxon>
        <taxon>Rhodobacterales</taxon>
        <taxon>Paracoccaceae</taxon>
        <taxon>Paralimibaculum</taxon>
    </lineage>
</organism>
<keyword evidence="11 13" id="KW-0472">Membrane</keyword>
<evidence type="ECO:0000256" key="3">
    <source>
        <dbReference type="ARBA" id="ARBA00022448"/>
    </source>
</evidence>
<evidence type="ECO:0000256" key="6">
    <source>
        <dbReference type="ARBA" id="ARBA00022692"/>
    </source>
</evidence>
<keyword evidence="10" id="KW-0408">Iron</keyword>
<dbReference type="RefSeq" id="WP_285671628.1">
    <property type="nucleotide sequence ID" value="NZ_BSYI01000013.1"/>
</dbReference>
<evidence type="ECO:0000256" key="10">
    <source>
        <dbReference type="ARBA" id="ARBA00023004"/>
    </source>
</evidence>
<comment type="cofactor">
    <cofactor evidence="1">
        <name>heme b</name>
        <dbReference type="ChEBI" id="CHEBI:60344"/>
    </cofactor>
</comment>
<dbReference type="InterPro" id="IPR052168">
    <property type="entry name" value="Cytochrome_b561_oxidase"/>
</dbReference>
<reference evidence="15 16" key="1">
    <citation type="submission" date="2023-04" db="EMBL/GenBank/DDBJ databases">
        <title>Marinoamorphus aggregata gen. nov., sp. Nov., isolate from tissue of brittle star Ophioplocus japonicus.</title>
        <authorList>
            <person name="Kawano K."/>
            <person name="Sawayama S."/>
            <person name="Nakagawa S."/>
        </authorList>
    </citation>
    <scope>NUCLEOTIDE SEQUENCE [LARGE SCALE GENOMIC DNA]</scope>
    <source>
        <strain evidence="15 16">NKW23</strain>
    </source>
</reference>
<accession>A0ABQ6LKQ9</accession>
<feature type="transmembrane region" description="Helical" evidence="13">
    <location>
        <begin position="93"/>
        <end position="112"/>
    </location>
</feature>
<evidence type="ECO:0000313" key="15">
    <source>
        <dbReference type="EMBL" id="GMG82839.1"/>
    </source>
</evidence>
<dbReference type="PANTHER" id="PTHR30529">
    <property type="entry name" value="CYTOCHROME B561"/>
    <property type="match status" value="1"/>
</dbReference>
<name>A0ABQ6LKQ9_9RHOB</name>
<keyword evidence="4" id="KW-1003">Cell membrane</keyword>
<evidence type="ECO:0000256" key="1">
    <source>
        <dbReference type="ARBA" id="ARBA00001970"/>
    </source>
</evidence>
<evidence type="ECO:0000256" key="12">
    <source>
        <dbReference type="ARBA" id="ARBA00037975"/>
    </source>
</evidence>
<keyword evidence="9 13" id="KW-1133">Transmembrane helix</keyword>
<evidence type="ECO:0000256" key="2">
    <source>
        <dbReference type="ARBA" id="ARBA00004651"/>
    </source>
</evidence>
<feature type="transmembrane region" description="Helical" evidence="13">
    <location>
        <begin position="174"/>
        <end position="192"/>
    </location>
</feature>
<proteinExistence type="inferred from homology"/>
<dbReference type="SUPFAM" id="SSF81342">
    <property type="entry name" value="Transmembrane di-heme cytochromes"/>
    <property type="match status" value="1"/>
</dbReference>
<gene>
    <name evidence="15" type="ORF">LNKW23_20520</name>
</gene>
<protein>
    <submittedName>
        <fullName evidence="15">Cytochrome b</fullName>
    </submittedName>
</protein>
<comment type="similarity">
    <text evidence="12">Belongs to the cytochrome b561 family.</text>
</comment>
<dbReference type="Pfam" id="PF01292">
    <property type="entry name" value="Ni_hydr_CYTB"/>
    <property type="match status" value="1"/>
</dbReference>
<evidence type="ECO:0000259" key="14">
    <source>
        <dbReference type="Pfam" id="PF01292"/>
    </source>
</evidence>
<dbReference type="InterPro" id="IPR016174">
    <property type="entry name" value="Di-haem_cyt_TM"/>
</dbReference>
<dbReference type="PANTHER" id="PTHR30529:SF1">
    <property type="entry name" value="CYTOCHROME B561 HOMOLOG 2"/>
    <property type="match status" value="1"/>
</dbReference>
<keyword evidence="6 13" id="KW-0812">Transmembrane</keyword>
<sequence length="210" mass="23297">MGLSNTREGWGWPARLLHWLMALLILGMLGVGFYMVEIVGDDLIQRFNLTQMHKSWGVIVFALALLRILWRAVTPSPAPVPMPAWQKTAAQASHLALYALMIALPLTGWLMASSSPYNDADAYVQIRNEVRLTYLFGAETLAALGLEDALVWAMPDPYEPGDEALSKRFEQVHLALALALTAVLGLHVAAALKHQFIDRDGLLMRMIRGH</sequence>
<dbReference type="EMBL" id="BSYI01000013">
    <property type="protein sequence ID" value="GMG82839.1"/>
    <property type="molecule type" value="Genomic_DNA"/>
</dbReference>
<comment type="caution">
    <text evidence="15">The sequence shown here is derived from an EMBL/GenBank/DDBJ whole genome shotgun (WGS) entry which is preliminary data.</text>
</comment>
<feature type="transmembrane region" description="Helical" evidence="13">
    <location>
        <begin position="132"/>
        <end position="154"/>
    </location>
</feature>
<keyword evidence="8" id="KW-0249">Electron transport</keyword>
<evidence type="ECO:0000313" key="16">
    <source>
        <dbReference type="Proteomes" id="UP001239909"/>
    </source>
</evidence>